<feature type="compositionally biased region" description="Low complexity" evidence="14">
    <location>
        <begin position="44"/>
        <end position="69"/>
    </location>
</feature>
<evidence type="ECO:0000256" key="11">
    <source>
        <dbReference type="ARBA" id="ARBA00033245"/>
    </source>
</evidence>
<comment type="function">
    <text evidence="13">Required for the insertion and/or proper folding and/or complex formation of integral membrane proteins into the membrane. Involved in integration of membrane proteins that insert both dependently and independently of the Sec translocase complex, as well as at least some lipoproteins. Aids folding of multispanning membrane proteins.</text>
</comment>
<dbReference type="EMBL" id="PJNW01000005">
    <property type="protein sequence ID" value="PKR89427.1"/>
    <property type="molecule type" value="Genomic_DNA"/>
</dbReference>
<evidence type="ECO:0000313" key="18">
    <source>
        <dbReference type="Proteomes" id="UP000233491"/>
    </source>
</evidence>
<accession>A0A1I4TBZ1</accession>
<feature type="transmembrane region" description="Helical" evidence="13">
    <location>
        <begin position="541"/>
        <end position="566"/>
    </location>
</feature>
<evidence type="ECO:0000256" key="1">
    <source>
        <dbReference type="ARBA" id="ARBA00004429"/>
    </source>
</evidence>
<comment type="subunit">
    <text evidence="13">Interacts with the Sec translocase complex via SecD. Specifically interacts with transmembrane segments of nascent integral membrane proteins during membrane integration.</text>
</comment>
<sequence length="603" mass="66127">MTENRNMILAIALSLAVLLGWQYFVAGPQLEKAQVAQQAAEQKAGQTTTTAPTGGTAASGSAAEGTAPTVGTNTTAAFVSREEALARSPRVAIDTPELTGSISLAGARIDDLSLKLYRDTIEPNSPLVKLLNPFGTNHAYYAEFGFMAPAGAGVKLPGADTLWTAPEGARLTPSTPVTLTWDNGAGFVFTREISVDSHAMFTVKDSVANTSATAATVYPYGLVTRYGTPQVPGAWVLHEGLLGVFGDEGLTETTYKDLKDSEGVKPGPVTSGWLGITDKYWATALIPEGGVSFQPRFSWALAGDVDTYQANYLRDPLEVPAGGTAATETRLFAGAKTVARVDAYERDLGIVKFDRMIDWGWFYWITKPMFLLIDYLYNLVGNFGIAILLVTLIVKAIFFPLANKSYASMTKMKLLQPAMADIKAKYPDDKVKQQQETMELYKREKINPLAGCLPILVQIPVFFSLYKVLYVTIEMRHAPFFGWIHDLSAADPTTIFNLFGLIPWMPPQFLMLGIWPIIMGITMFVQMKLNPAPPDPTQAMLFTWMPIVFTFMMASFPAGLVIYWSWNNLLSILQQSLIMKKHGVKIELFDNLKTTFARKPKAG</sequence>
<evidence type="ECO:0000256" key="12">
    <source>
        <dbReference type="ARBA" id="ARBA00033342"/>
    </source>
</evidence>
<dbReference type="Proteomes" id="UP000233491">
    <property type="component" value="Unassembled WGS sequence"/>
</dbReference>
<evidence type="ECO:0000256" key="7">
    <source>
        <dbReference type="ARBA" id="ARBA00022927"/>
    </source>
</evidence>
<proteinExistence type="inferred from homology"/>
<evidence type="ECO:0000256" key="13">
    <source>
        <dbReference type="HAMAP-Rule" id="MF_01810"/>
    </source>
</evidence>
<comment type="similarity">
    <text evidence="2 13">Belongs to the OXA1/ALB3/YidC family. Type 1 subfamily.</text>
</comment>
<feature type="transmembrane region" description="Helical" evidence="13">
    <location>
        <begin position="375"/>
        <end position="402"/>
    </location>
</feature>
<dbReference type="AlphaFoldDB" id="A0A1I4TBZ1"/>
<evidence type="ECO:0000259" key="16">
    <source>
        <dbReference type="Pfam" id="PF14849"/>
    </source>
</evidence>
<dbReference type="InterPro" id="IPR019998">
    <property type="entry name" value="Membr_insert_YidC"/>
</dbReference>
<dbReference type="PANTHER" id="PTHR12428:SF65">
    <property type="entry name" value="CYTOCHROME C OXIDASE ASSEMBLY PROTEIN COX18, MITOCHONDRIAL"/>
    <property type="match status" value="1"/>
</dbReference>
<evidence type="ECO:0000256" key="4">
    <source>
        <dbReference type="ARBA" id="ARBA00022448"/>
    </source>
</evidence>
<protein>
    <recommendedName>
        <fullName evidence="3 13">Membrane protein insertase YidC</fullName>
    </recommendedName>
    <alternativeName>
        <fullName evidence="12 13">Foldase YidC</fullName>
    </alternativeName>
    <alternativeName>
        <fullName evidence="11 13">Membrane integrase YidC</fullName>
    </alternativeName>
    <alternativeName>
        <fullName evidence="13">Membrane protein YidC</fullName>
    </alternativeName>
</protein>
<evidence type="ECO:0000256" key="9">
    <source>
        <dbReference type="ARBA" id="ARBA00023136"/>
    </source>
</evidence>
<dbReference type="InterPro" id="IPR001708">
    <property type="entry name" value="YidC/ALB3/OXA1/COX18"/>
</dbReference>
<feature type="region of interest" description="Disordered" evidence="14">
    <location>
        <begin position="44"/>
        <end position="70"/>
    </location>
</feature>
<dbReference type="GO" id="GO:0051205">
    <property type="term" value="P:protein insertion into membrane"/>
    <property type="evidence" value="ECO:0007669"/>
    <property type="project" value="TreeGrafter"/>
</dbReference>
<evidence type="ECO:0000256" key="8">
    <source>
        <dbReference type="ARBA" id="ARBA00022989"/>
    </source>
</evidence>
<evidence type="ECO:0000256" key="2">
    <source>
        <dbReference type="ARBA" id="ARBA00010527"/>
    </source>
</evidence>
<dbReference type="NCBIfam" id="NF002353">
    <property type="entry name" value="PRK01318.1-4"/>
    <property type="match status" value="1"/>
</dbReference>
<organism evidence="17 18">
    <name type="scientific">Pleomorphomonas diazotrophica</name>
    <dbReference type="NCBI Taxonomy" id="1166257"/>
    <lineage>
        <taxon>Bacteria</taxon>
        <taxon>Pseudomonadati</taxon>
        <taxon>Pseudomonadota</taxon>
        <taxon>Alphaproteobacteria</taxon>
        <taxon>Hyphomicrobiales</taxon>
        <taxon>Pleomorphomonadaceae</taxon>
        <taxon>Pleomorphomonas</taxon>
    </lineage>
</organism>
<keyword evidence="6 13" id="KW-0812">Transmembrane</keyword>
<gene>
    <name evidence="13" type="primary">yidC</name>
    <name evidence="17" type="ORF">CXZ10_08565</name>
</gene>
<feature type="transmembrane region" description="Helical" evidence="13">
    <location>
        <begin position="509"/>
        <end position="529"/>
    </location>
</feature>
<dbReference type="NCBIfam" id="TIGR03593">
    <property type="entry name" value="yidC_nterm"/>
    <property type="match status" value="1"/>
</dbReference>
<evidence type="ECO:0000256" key="5">
    <source>
        <dbReference type="ARBA" id="ARBA00022475"/>
    </source>
</evidence>
<dbReference type="Pfam" id="PF02096">
    <property type="entry name" value="60KD_IMP"/>
    <property type="match status" value="1"/>
</dbReference>
<keyword evidence="7 13" id="KW-0653">Protein transport</keyword>
<dbReference type="PANTHER" id="PTHR12428">
    <property type="entry name" value="OXA1"/>
    <property type="match status" value="1"/>
</dbReference>
<keyword evidence="9 13" id="KW-0472">Membrane</keyword>
<comment type="caution">
    <text evidence="17">The sequence shown here is derived from an EMBL/GenBank/DDBJ whole genome shotgun (WGS) entry which is preliminary data.</text>
</comment>
<dbReference type="InterPro" id="IPR047196">
    <property type="entry name" value="YidC_ALB_C"/>
</dbReference>
<dbReference type="CDD" id="cd20070">
    <property type="entry name" value="5TM_YidC_Alb3"/>
    <property type="match status" value="1"/>
</dbReference>
<dbReference type="InterPro" id="IPR028055">
    <property type="entry name" value="YidC/Oxa/ALB_C"/>
</dbReference>
<dbReference type="OrthoDB" id="9780552at2"/>
<dbReference type="CDD" id="cd19961">
    <property type="entry name" value="EcYidC-like_peri"/>
    <property type="match status" value="1"/>
</dbReference>
<feature type="transmembrane region" description="Helical" evidence="13">
    <location>
        <begin position="446"/>
        <end position="466"/>
    </location>
</feature>
<dbReference type="InterPro" id="IPR038221">
    <property type="entry name" value="YidC_periplasmic_sf"/>
</dbReference>
<evidence type="ECO:0000256" key="3">
    <source>
        <dbReference type="ARBA" id="ARBA00015325"/>
    </source>
</evidence>
<dbReference type="PRINTS" id="PR00701">
    <property type="entry name" value="60KDINNERMP"/>
</dbReference>
<dbReference type="HAMAP" id="MF_01810">
    <property type="entry name" value="YidC_type1"/>
    <property type="match status" value="1"/>
</dbReference>
<keyword evidence="5 13" id="KW-1003">Cell membrane</keyword>
<dbReference type="Gene3D" id="2.70.98.90">
    <property type="match status" value="1"/>
</dbReference>
<keyword evidence="4 13" id="KW-0813">Transport</keyword>
<dbReference type="NCBIfam" id="TIGR03592">
    <property type="entry name" value="yidC_oxa1_cterm"/>
    <property type="match status" value="1"/>
</dbReference>
<dbReference type="GO" id="GO:0032977">
    <property type="term" value="F:membrane insertase activity"/>
    <property type="evidence" value="ECO:0007669"/>
    <property type="project" value="InterPro"/>
</dbReference>
<keyword evidence="8 13" id="KW-1133">Transmembrane helix</keyword>
<evidence type="ECO:0000313" key="17">
    <source>
        <dbReference type="EMBL" id="PKR89427.1"/>
    </source>
</evidence>
<name>A0A1I4TBZ1_9HYPH</name>
<reference evidence="17 18" key="1">
    <citation type="submission" date="2017-12" db="EMBL/GenBank/DDBJ databases">
        <title>Anaerobic carbon monoxide metabolism by Pleomorphomonas carboxyditropha sp. nov., a new mesophilic hydrogenogenic carboxidotroph.</title>
        <authorList>
            <person name="Esquivel-Elizondo S."/>
            <person name="Krajmalnik-Brown R."/>
        </authorList>
    </citation>
    <scope>NUCLEOTIDE SEQUENCE [LARGE SCALE GENOMIC DNA]</scope>
    <source>
        <strain evidence="17 18">R5-392</strain>
    </source>
</reference>
<comment type="subcellular location">
    <subcellularLocation>
        <location evidence="1">Cell inner membrane</location>
        <topology evidence="1">Multi-pass membrane protein</topology>
    </subcellularLocation>
    <subcellularLocation>
        <location evidence="13">Cell membrane</location>
        <topology evidence="13">Multi-pass membrane protein</topology>
    </subcellularLocation>
</comment>
<dbReference type="RefSeq" id="WP_101288738.1">
    <property type="nucleotide sequence ID" value="NZ_FOUQ01000005.1"/>
</dbReference>
<dbReference type="Pfam" id="PF14849">
    <property type="entry name" value="YidC_periplas"/>
    <property type="match status" value="1"/>
</dbReference>
<evidence type="ECO:0000256" key="6">
    <source>
        <dbReference type="ARBA" id="ARBA00022692"/>
    </source>
</evidence>
<keyword evidence="10 13" id="KW-0143">Chaperone</keyword>
<evidence type="ECO:0000256" key="14">
    <source>
        <dbReference type="SAM" id="MobiDB-lite"/>
    </source>
</evidence>
<feature type="domain" description="Membrane insertase YidC N-terminal" evidence="16">
    <location>
        <begin position="90"/>
        <end position="371"/>
    </location>
</feature>
<evidence type="ECO:0000259" key="15">
    <source>
        <dbReference type="Pfam" id="PF02096"/>
    </source>
</evidence>
<dbReference type="GO" id="GO:0015031">
    <property type="term" value="P:protein transport"/>
    <property type="evidence" value="ECO:0007669"/>
    <property type="project" value="UniProtKB-KW"/>
</dbReference>
<evidence type="ECO:0000256" key="10">
    <source>
        <dbReference type="ARBA" id="ARBA00023186"/>
    </source>
</evidence>
<dbReference type="GO" id="GO:0005886">
    <property type="term" value="C:plasma membrane"/>
    <property type="evidence" value="ECO:0007669"/>
    <property type="project" value="UniProtKB-SubCell"/>
</dbReference>
<dbReference type="PRINTS" id="PR01900">
    <property type="entry name" value="YIDCPROTEIN"/>
</dbReference>
<keyword evidence="18" id="KW-1185">Reference proteome</keyword>
<dbReference type="InterPro" id="IPR028053">
    <property type="entry name" value="Membr_insert_YidC_N"/>
</dbReference>
<feature type="domain" description="Membrane insertase YidC/Oxa/ALB C-terminal" evidence="15">
    <location>
        <begin position="383"/>
        <end position="580"/>
    </location>
</feature>